<evidence type="ECO:0000313" key="2">
    <source>
        <dbReference type="EMBL" id="OLY81654.1"/>
    </source>
</evidence>
<evidence type="ECO:0000313" key="3">
    <source>
        <dbReference type="Proteomes" id="UP000187455"/>
    </source>
</evidence>
<dbReference type="Proteomes" id="UP000187455">
    <property type="component" value="Unassembled WGS sequence"/>
</dbReference>
<dbReference type="AlphaFoldDB" id="A0A1R0GXM7"/>
<accession>A0A1R0GXM7</accession>
<comment type="caution">
    <text evidence="2">The sequence shown here is derived from an EMBL/GenBank/DDBJ whole genome shotgun (WGS) entry which is preliminary data.</text>
</comment>
<sequence length="86" mass="9720">MGKFLEVYLLCLACSAFTELVFEDKDTSGNANKKKKKAESLKQQAKLLNNQSATFQVRSSILSIALQFIFMYVFGTIYENEPVSKL</sequence>
<evidence type="ECO:0000256" key="1">
    <source>
        <dbReference type="SAM" id="SignalP"/>
    </source>
</evidence>
<gene>
    <name evidence="2" type="ORF">AYI68_g4238</name>
</gene>
<protein>
    <submittedName>
        <fullName evidence="2">Uncharacterized protein</fullName>
    </submittedName>
</protein>
<reference evidence="2 3" key="1">
    <citation type="journal article" date="2016" name="Mol. Biol. Evol.">
        <title>Genome-Wide Survey of Gut Fungi (Harpellales) Reveals the First Horizontally Transferred Ubiquitin Gene from a Mosquito Host.</title>
        <authorList>
            <person name="Wang Y."/>
            <person name="White M.M."/>
            <person name="Kvist S."/>
            <person name="Moncalvo J.M."/>
        </authorList>
    </citation>
    <scope>NUCLEOTIDE SEQUENCE [LARGE SCALE GENOMIC DNA]</scope>
    <source>
        <strain evidence="2 3">ALG-7-W6</strain>
    </source>
</reference>
<feature type="signal peptide" evidence="1">
    <location>
        <begin position="1"/>
        <end position="18"/>
    </location>
</feature>
<dbReference type="OrthoDB" id="342726at2759"/>
<proteinExistence type="predicted"/>
<feature type="chain" id="PRO_5012051070" evidence="1">
    <location>
        <begin position="19"/>
        <end position="86"/>
    </location>
</feature>
<dbReference type="EMBL" id="LSSL01002273">
    <property type="protein sequence ID" value="OLY81654.1"/>
    <property type="molecule type" value="Genomic_DNA"/>
</dbReference>
<keyword evidence="1" id="KW-0732">Signal</keyword>
<organism evidence="2 3">
    <name type="scientific">Smittium mucronatum</name>
    <dbReference type="NCBI Taxonomy" id="133383"/>
    <lineage>
        <taxon>Eukaryota</taxon>
        <taxon>Fungi</taxon>
        <taxon>Fungi incertae sedis</taxon>
        <taxon>Zoopagomycota</taxon>
        <taxon>Kickxellomycotina</taxon>
        <taxon>Harpellomycetes</taxon>
        <taxon>Harpellales</taxon>
        <taxon>Legeriomycetaceae</taxon>
        <taxon>Smittium</taxon>
    </lineage>
</organism>
<name>A0A1R0GXM7_9FUNG</name>
<dbReference type="STRING" id="133383.A0A1R0GXM7"/>
<keyword evidence="3" id="KW-1185">Reference proteome</keyword>